<feature type="non-terminal residue" evidence="2">
    <location>
        <position position="565"/>
    </location>
</feature>
<accession>A0A699HWC9</accession>
<evidence type="ECO:0008006" key="3">
    <source>
        <dbReference type="Google" id="ProtNLM"/>
    </source>
</evidence>
<reference evidence="2" key="1">
    <citation type="journal article" date="2019" name="Sci. Rep.">
        <title>Draft genome of Tanacetum cinerariifolium, the natural source of mosquito coil.</title>
        <authorList>
            <person name="Yamashiro T."/>
            <person name="Shiraishi A."/>
            <person name="Satake H."/>
            <person name="Nakayama K."/>
        </authorList>
    </citation>
    <scope>NUCLEOTIDE SEQUENCE</scope>
</reference>
<feature type="region of interest" description="Disordered" evidence="1">
    <location>
        <begin position="122"/>
        <end position="176"/>
    </location>
</feature>
<evidence type="ECO:0000313" key="2">
    <source>
        <dbReference type="EMBL" id="GEY75196.1"/>
    </source>
</evidence>
<proteinExistence type="predicted"/>
<gene>
    <name evidence="2" type="ORF">Tci_447170</name>
</gene>
<feature type="compositionally biased region" description="Polar residues" evidence="1">
    <location>
        <begin position="135"/>
        <end position="146"/>
    </location>
</feature>
<evidence type="ECO:0000256" key="1">
    <source>
        <dbReference type="SAM" id="MobiDB-lite"/>
    </source>
</evidence>
<sequence>MHNNIMAARSRDRPPMLAPGRYARWQSCFLRYIDTIPNGDALRKCILEGPYQLTTVIIPVVPATNDSLVEFGKFTSHDRESTESYCSSIKRKLMKSVLRIAKNANPLVLVVAAQQYPDPYYQAPKSHKSYATPLKKSSSTRSNASTKYKGKEIAKPITPPSESSSEEDGDPEQAQRDKDMQNNLALIAKILTVARARETVGSQQADWLADMDDEIDAQELEAHYGFMEKIQEVLPPESNSTVETLEQTELEKYMTFNDRIVDYYKLERKLNETLGLLAQKEIDIKEGLKLKAYKISVVKEKHDELVKQSLLAKPHYEGLVKEKTKVITDLKSKEEKDIGNIISIEKQLKFLNEIVYKRNQSIQTIHVLALKGSTSNGKLTFANPMYLKKAQSKKSCLYEILCDTFNLANRFTPDRKETLTLEKESRSKLDKDLVKPYDYTKQNSLYENFKPTLKEYHDQLAHAMKLGRKEIHKTNVCRPQLRSTQKKDKVVPNNSQVKNKMIEVEDHPRISSISNKTKSVTACNDSLKSRTLNVNVVCATCGNCLFNSDHYKFLNDVKYRTKTPN</sequence>
<protein>
    <recommendedName>
        <fullName evidence="3">Integrase, catalytic region, zinc finger, CCHC-type, peptidase aspartic, catalytic</fullName>
    </recommendedName>
</protein>
<dbReference type="AlphaFoldDB" id="A0A699HWC9"/>
<comment type="caution">
    <text evidence="2">The sequence shown here is derived from an EMBL/GenBank/DDBJ whole genome shotgun (WGS) entry which is preliminary data.</text>
</comment>
<name>A0A699HWC9_TANCI</name>
<dbReference type="EMBL" id="BKCJ010206288">
    <property type="protein sequence ID" value="GEY75196.1"/>
    <property type="molecule type" value="Genomic_DNA"/>
</dbReference>
<organism evidence="2">
    <name type="scientific">Tanacetum cinerariifolium</name>
    <name type="common">Dalmatian daisy</name>
    <name type="synonym">Chrysanthemum cinerariifolium</name>
    <dbReference type="NCBI Taxonomy" id="118510"/>
    <lineage>
        <taxon>Eukaryota</taxon>
        <taxon>Viridiplantae</taxon>
        <taxon>Streptophyta</taxon>
        <taxon>Embryophyta</taxon>
        <taxon>Tracheophyta</taxon>
        <taxon>Spermatophyta</taxon>
        <taxon>Magnoliopsida</taxon>
        <taxon>eudicotyledons</taxon>
        <taxon>Gunneridae</taxon>
        <taxon>Pentapetalae</taxon>
        <taxon>asterids</taxon>
        <taxon>campanulids</taxon>
        <taxon>Asterales</taxon>
        <taxon>Asteraceae</taxon>
        <taxon>Asteroideae</taxon>
        <taxon>Anthemideae</taxon>
        <taxon>Anthemidinae</taxon>
        <taxon>Tanacetum</taxon>
    </lineage>
</organism>